<feature type="chain" id="PRO_5001494583" evidence="1">
    <location>
        <begin position="17"/>
        <end position="33"/>
    </location>
</feature>
<proteinExistence type="predicted"/>
<evidence type="ECO:0000313" key="2">
    <source>
        <dbReference type="EMBL" id="EYC39360.1"/>
    </source>
</evidence>
<dbReference type="AlphaFoldDB" id="A0A016WI87"/>
<gene>
    <name evidence="2" type="primary">Acey_s0660.g1268</name>
    <name evidence="2" type="ORF">Y032_0660g1268</name>
</gene>
<evidence type="ECO:0000313" key="3">
    <source>
        <dbReference type="Proteomes" id="UP000024635"/>
    </source>
</evidence>
<accession>A0A016WI87</accession>
<reference evidence="3" key="1">
    <citation type="journal article" date="2015" name="Nat. Genet.">
        <title>The genome and transcriptome of the zoonotic hookworm Ancylostoma ceylanicum identify infection-specific gene families.</title>
        <authorList>
            <person name="Schwarz E.M."/>
            <person name="Hu Y."/>
            <person name="Antoshechkin I."/>
            <person name="Miller M.M."/>
            <person name="Sternberg P.W."/>
            <person name="Aroian R.V."/>
        </authorList>
    </citation>
    <scope>NUCLEOTIDE SEQUENCE</scope>
    <source>
        <strain evidence="3">HY135</strain>
    </source>
</reference>
<protein>
    <submittedName>
        <fullName evidence="2">Uncharacterized protein</fullName>
    </submittedName>
</protein>
<feature type="signal peptide" evidence="1">
    <location>
        <begin position="1"/>
        <end position="16"/>
    </location>
</feature>
<evidence type="ECO:0000256" key="1">
    <source>
        <dbReference type="SAM" id="SignalP"/>
    </source>
</evidence>
<keyword evidence="3" id="KW-1185">Reference proteome</keyword>
<organism evidence="2 3">
    <name type="scientific">Ancylostoma ceylanicum</name>
    <dbReference type="NCBI Taxonomy" id="53326"/>
    <lineage>
        <taxon>Eukaryota</taxon>
        <taxon>Metazoa</taxon>
        <taxon>Ecdysozoa</taxon>
        <taxon>Nematoda</taxon>
        <taxon>Chromadorea</taxon>
        <taxon>Rhabditida</taxon>
        <taxon>Rhabditina</taxon>
        <taxon>Rhabditomorpha</taxon>
        <taxon>Strongyloidea</taxon>
        <taxon>Ancylostomatidae</taxon>
        <taxon>Ancylostomatinae</taxon>
        <taxon>Ancylostoma</taxon>
    </lineage>
</organism>
<keyword evidence="1" id="KW-0732">Signal</keyword>
<name>A0A016WI87_9BILA</name>
<sequence>MRLLLLLAAVGTIAYGKKEKQSSAKSKENPLAH</sequence>
<dbReference type="EMBL" id="JARK01000260">
    <property type="protein sequence ID" value="EYC39360.1"/>
    <property type="molecule type" value="Genomic_DNA"/>
</dbReference>
<comment type="caution">
    <text evidence="2">The sequence shown here is derived from an EMBL/GenBank/DDBJ whole genome shotgun (WGS) entry which is preliminary data.</text>
</comment>
<dbReference type="Proteomes" id="UP000024635">
    <property type="component" value="Unassembled WGS sequence"/>
</dbReference>
<feature type="non-terminal residue" evidence="2">
    <location>
        <position position="33"/>
    </location>
</feature>